<dbReference type="CDD" id="cd13566">
    <property type="entry name" value="PBP2_phosphate"/>
    <property type="match status" value="1"/>
</dbReference>
<dbReference type="Gene3D" id="3.40.190.10">
    <property type="entry name" value="Periplasmic binding protein-like II"/>
    <property type="match status" value="2"/>
</dbReference>
<dbReference type="KEGG" id="prag:EKN56_15870"/>
<keyword evidence="1" id="KW-0732">Signal</keyword>
<reference evidence="4 5" key="1">
    <citation type="submission" date="2019-03" db="EMBL/GenBank/DDBJ databases">
        <title>Pragia sp. nov. isolated from the gut tract of Carduelis flavirostris.</title>
        <authorList>
            <person name="Ge Y."/>
        </authorList>
    </citation>
    <scope>NUCLEOTIDE SEQUENCE [LARGE SCALE GENOMIC DNA]</scope>
    <source>
        <strain evidence="4 5">CF-458</strain>
    </source>
</reference>
<dbReference type="Proteomes" id="UP000293154">
    <property type="component" value="Chromosome"/>
</dbReference>
<evidence type="ECO:0000256" key="1">
    <source>
        <dbReference type="ARBA" id="ARBA00022729"/>
    </source>
</evidence>
<evidence type="ECO:0000313" key="5">
    <source>
        <dbReference type="Proteomes" id="UP000293154"/>
    </source>
</evidence>
<feature type="transmembrane region" description="Helical" evidence="2">
    <location>
        <begin position="74"/>
        <end position="92"/>
    </location>
</feature>
<feature type="transmembrane region" description="Helical" evidence="2">
    <location>
        <begin position="112"/>
        <end position="144"/>
    </location>
</feature>
<dbReference type="Pfam" id="PF12849">
    <property type="entry name" value="PBP_like_2"/>
    <property type="match status" value="1"/>
</dbReference>
<dbReference type="PANTHER" id="PTHR30570">
    <property type="entry name" value="PERIPLASMIC PHOSPHATE BINDING COMPONENT OF PHOSPHATE ABC TRANSPORTER"/>
    <property type="match status" value="1"/>
</dbReference>
<evidence type="ECO:0000259" key="3">
    <source>
        <dbReference type="Pfam" id="PF12849"/>
    </source>
</evidence>
<feature type="transmembrane region" description="Helical" evidence="2">
    <location>
        <begin position="12"/>
        <end position="37"/>
    </location>
</feature>
<proteinExistence type="predicted"/>
<dbReference type="OrthoDB" id="9765713at2"/>
<feature type="transmembrane region" description="Helical" evidence="2">
    <location>
        <begin position="164"/>
        <end position="182"/>
    </location>
</feature>
<sequence>MNNQEKPIRNKRYIIETLLLTLIGLPVLIQVASIAIGMLIPNFLVAIVLASLVIFPVGFWWARKKNLPTSFLPRYLPVLAPLIYCLLTWAIVTALSKGDFTHSSFGDLMGLFIPFMATNIIAFFTGSLWILLLTPVVCYISFALGLAVGAKRSGSVVTNYRGRLPTLILSGILLIIIAFQGYQRETHLVTENRELTVNETISLWDYAPFKTEDNRLTPLSSPATISIDKDWPRMDGATAAYPVYASAVQALYKGLDENSVTPYIHSRRTPEAYNALIAGETDLIFVAQPSEQQKKLAADNGLTLTMVPFAREAFVFITHKDNPVKNLSVEQIREIYSGQITNWQAVGGQNTNIIPYQRPEGSGSQTTMLAKVMQDTAMREPLESEMAQGMGGIIRRVANYQNTSNALGYSFRYYASQMNHNDRLQLLSVNGIAPTAENIRNGSYPFSVNVYMVTARQPTANTQKLMDWFLSPQGQKLIEDVGYIAIGATH</sequence>
<keyword evidence="2" id="KW-0812">Transmembrane</keyword>
<dbReference type="RefSeq" id="WP_130592681.1">
    <property type="nucleotide sequence ID" value="NZ_CP034752.1"/>
</dbReference>
<keyword evidence="2" id="KW-0472">Membrane</keyword>
<protein>
    <submittedName>
        <fullName evidence="4">Phosphate ABC transporter substrate-binding protein</fullName>
    </submittedName>
</protein>
<name>A0A411WNN0_9GAMM</name>
<dbReference type="InterPro" id="IPR024370">
    <property type="entry name" value="PBP_domain"/>
</dbReference>
<keyword evidence="2" id="KW-1133">Transmembrane helix</keyword>
<keyword evidence="5" id="KW-1185">Reference proteome</keyword>
<gene>
    <name evidence="4" type="ORF">EKN56_15870</name>
</gene>
<dbReference type="SUPFAM" id="SSF53850">
    <property type="entry name" value="Periplasmic binding protein-like II"/>
    <property type="match status" value="1"/>
</dbReference>
<dbReference type="InterPro" id="IPR050811">
    <property type="entry name" value="Phosphate_ABC_transporter"/>
</dbReference>
<evidence type="ECO:0000256" key="2">
    <source>
        <dbReference type="SAM" id="Phobius"/>
    </source>
</evidence>
<dbReference type="EMBL" id="CP034752">
    <property type="protein sequence ID" value="QBH97750.1"/>
    <property type="molecule type" value="Genomic_DNA"/>
</dbReference>
<organism evidence="4 5">
    <name type="scientific">Limnobaculum zhutongyuii</name>
    <dbReference type="NCBI Taxonomy" id="2498113"/>
    <lineage>
        <taxon>Bacteria</taxon>
        <taxon>Pseudomonadati</taxon>
        <taxon>Pseudomonadota</taxon>
        <taxon>Gammaproteobacteria</taxon>
        <taxon>Enterobacterales</taxon>
        <taxon>Budviciaceae</taxon>
        <taxon>Limnobaculum</taxon>
    </lineage>
</organism>
<dbReference type="PANTHER" id="PTHR30570:SF1">
    <property type="entry name" value="PHOSPHATE-BINDING PROTEIN PSTS"/>
    <property type="match status" value="1"/>
</dbReference>
<accession>A0A411WNN0</accession>
<feature type="domain" description="PBP" evidence="3">
    <location>
        <begin position="234"/>
        <end position="472"/>
    </location>
</feature>
<dbReference type="AlphaFoldDB" id="A0A411WNN0"/>
<evidence type="ECO:0000313" key="4">
    <source>
        <dbReference type="EMBL" id="QBH97750.1"/>
    </source>
</evidence>
<feature type="transmembrane region" description="Helical" evidence="2">
    <location>
        <begin position="43"/>
        <end position="62"/>
    </location>
</feature>